<keyword evidence="1" id="KW-0521">NADP</keyword>
<reference evidence="3 4" key="1">
    <citation type="submission" date="2023-01" db="EMBL/GenBank/DDBJ databases">
        <title>Description of Helicobacter ibis sp. nov. isolated from faecal droppings of black-faced ibis (Theristicus melanopis).</title>
        <authorList>
            <person name="Lopez-Cantillo M."/>
            <person name="Vidal-Veuthey B."/>
            <person name="Mella A."/>
            <person name="De La Haba R."/>
            <person name="Collado L."/>
        </authorList>
    </citation>
    <scope>NUCLEOTIDE SEQUENCE [LARGE SCALE GENOMIC DNA]</scope>
    <source>
        <strain evidence="3 4">A82</strain>
    </source>
</reference>
<evidence type="ECO:0000256" key="2">
    <source>
        <dbReference type="ARBA" id="ARBA00023002"/>
    </source>
</evidence>
<dbReference type="PROSITE" id="PS00063">
    <property type="entry name" value="ALDOKETO_REDUCTASE_3"/>
    <property type="match status" value="1"/>
</dbReference>
<dbReference type="InterPro" id="IPR036812">
    <property type="entry name" value="NAD(P)_OxRdtase_dom_sf"/>
</dbReference>
<keyword evidence="4" id="KW-1185">Reference proteome</keyword>
<name>A0ABT4VD60_9HELI</name>
<comment type="caution">
    <text evidence="3">The sequence shown here is derived from an EMBL/GenBank/DDBJ whole genome shotgun (WGS) entry which is preliminary data.</text>
</comment>
<dbReference type="InterPro" id="IPR020471">
    <property type="entry name" value="AKR"/>
</dbReference>
<dbReference type="SUPFAM" id="SSF51430">
    <property type="entry name" value="NAD(P)-linked oxidoreductase"/>
    <property type="match status" value="1"/>
</dbReference>
<organism evidence="3 4">
    <name type="scientific">Helicobacter ibis</name>
    <dbReference type="NCBI Taxonomy" id="2962633"/>
    <lineage>
        <taxon>Bacteria</taxon>
        <taxon>Pseudomonadati</taxon>
        <taxon>Campylobacterota</taxon>
        <taxon>Epsilonproteobacteria</taxon>
        <taxon>Campylobacterales</taxon>
        <taxon>Helicobacteraceae</taxon>
        <taxon>Helicobacter</taxon>
    </lineage>
</organism>
<dbReference type="PANTHER" id="PTHR43827">
    <property type="entry name" value="2,5-DIKETO-D-GLUCONIC ACID REDUCTASE"/>
    <property type="match status" value="1"/>
</dbReference>
<dbReference type="Gene3D" id="3.20.20.100">
    <property type="entry name" value="NADP-dependent oxidoreductase domain"/>
    <property type="match status" value="1"/>
</dbReference>
<dbReference type="Proteomes" id="UP001210261">
    <property type="component" value="Unassembled WGS sequence"/>
</dbReference>
<evidence type="ECO:0000313" key="4">
    <source>
        <dbReference type="Proteomes" id="UP001210261"/>
    </source>
</evidence>
<protein>
    <recommendedName>
        <fullName evidence="5">NADP-dependent oxidoreductase domain-containing protein</fullName>
    </recommendedName>
</protein>
<dbReference type="EMBL" id="JAQHXR010000001">
    <property type="protein sequence ID" value="MDA3968648.1"/>
    <property type="molecule type" value="Genomic_DNA"/>
</dbReference>
<accession>A0ABT4VD60</accession>
<evidence type="ECO:0008006" key="5">
    <source>
        <dbReference type="Google" id="ProtNLM"/>
    </source>
</evidence>
<proteinExistence type="predicted"/>
<evidence type="ECO:0000256" key="1">
    <source>
        <dbReference type="ARBA" id="ARBA00022857"/>
    </source>
</evidence>
<gene>
    <name evidence="3" type="ORF">PF021_03045</name>
</gene>
<evidence type="ECO:0000313" key="3">
    <source>
        <dbReference type="EMBL" id="MDA3968648.1"/>
    </source>
</evidence>
<sequence length="67" mass="7816">MILRWLIQREIAVIPKTLSKERMVENISVFDFTLDSNDMESISKISPYIICNNRDVKTAEFLLNLAK</sequence>
<keyword evidence="2" id="KW-0560">Oxidoreductase</keyword>
<dbReference type="RefSeq" id="WP_271020926.1">
    <property type="nucleotide sequence ID" value="NZ_JAQHXR010000001.1"/>
</dbReference>
<dbReference type="PANTHER" id="PTHR43827:SF3">
    <property type="entry name" value="NADP-DEPENDENT OXIDOREDUCTASE DOMAIN-CONTAINING PROTEIN"/>
    <property type="match status" value="1"/>
</dbReference>
<dbReference type="InterPro" id="IPR018170">
    <property type="entry name" value="Aldo/ket_reductase_CS"/>
</dbReference>